<accession>U5CLK9</accession>
<dbReference type="PROSITE" id="PS01334">
    <property type="entry name" value="PYRASE_CYS"/>
    <property type="match status" value="1"/>
</dbReference>
<dbReference type="EMBL" id="AXDC01000049">
    <property type="protein sequence ID" value="ERM90868.1"/>
    <property type="molecule type" value="Genomic_DNA"/>
</dbReference>
<evidence type="ECO:0000256" key="3">
    <source>
        <dbReference type="ARBA" id="ARBA00004496"/>
    </source>
</evidence>
<dbReference type="HAMAP" id="MF_00417">
    <property type="entry name" value="Pyrrolid_peptidase"/>
    <property type="match status" value="1"/>
</dbReference>
<evidence type="ECO:0000256" key="6">
    <source>
        <dbReference type="ARBA" id="ARBA00022670"/>
    </source>
</evidence>
<comment type="subcellular location">
    <subcellularLocation>
        <location evidence="3 9">Cytoplasm</location>
    </subcellularLocation>
</comment>
<dbReference type="FunFam" id="3.40.630.20:FF:000001">
    <property type="entry name" value="Pyrrolidone-carboxylate peptidase"/>
    <property type="match status" value="1"/>
</dbReference>
<dbReference type="GO" id="GO:0016920">
    <property type="term" value="F:pyroglutamyl-peptidase activity"/>
    <property type="evidence" value="ECO:0007669"/>
    <property type="project" value="UniProtKB-UniRule"/>
</dbReference>
<evidence type="ECO:0000256" key="9">
    <source>
        <dbReference type="HAMAP-Rule" id="MF_00417"/>
    </source>
</evidence>
<evidence type="ECO:0000256" key="10">
    <source>
        <dbReference type="PROSITE-ProRule" id="PRU10076"/>
    </source>
</evidence>
<dbReference type="Proteomes" id="UP000016856">
    <property type="component" value="Unassembled WGS sequence"/>
</dbReference>
<keyword evidence="6 9" id="KW-0645">Protease</keyword>
<organism evidence="13 14">
    <name type="scientific">Caldanaerobacter subterraneus subsp. yonseiensis KB-1</name>
    <dbReference type="NCBI Taxonomy" id="1388761"/>
    <lineage>
        <taxon>Bacteria</taxon>
        <taxon>Bacillati</taxon>
        <taxon>Bacillota</taxon>
        <taxon>Clostridia</taxon>
        <taxon>Thermoanaerobacterales</taxon>
        <taxon>Thermoanaerobacteraceae</taxon>
        <taxon>Caldanaerobacter</taxon>
    </lineage>
</organism>
<dbReference type="CDD" id="cd00501">
    <property type="entry name" value="Peptidase_C15"/>
    <property type="match status" value="1"/>
</dbReference>
<comment type="subunit">
    <text evidence="9">Homotetramer.</text>
</comment>
<dbReference type="InterPro" id="IPR016125">
    <property type="entry name" value="Peptidase_C15-like"/>
</dbReference>
<dbReference type="Gene3D" id="3.40.630.20">
    <property type="entry name" value="Peptidase C15, pyroglutamyl peptidase I-like"/>
    <property type="match status" value="1"/>
</dbReference>
<dbReference type="GO" id="GO:0006508">
    <property type="term" value="P:proteolysis"/>
    <property type="evidence" value="ECO:0007669"/>
    <property type="project" value="UniProtKB-KW"/>
</dbReference>
<dbReference type="InterPro" id="IPR000816">
    <property type="entry name" value="Peptidase_C15"/>
</dbReference>
<dbReference type="InterPro" id="IPR033693">
    <property type="entry name" value="PGPEP1_Glu_AS"/>
</dbReference>
<feature type="active site" evidence="9 10">
    <location>
        <position position="220"/>
    </location>
</feature>
<gene>
    <name evidence="9" type="primary">pcp</name>
    <name evidence="13" type="ORF">O163_13575</name>
</gene>
<dbReference type="PRINTS" id="PR00706">
    <property type="entry name" value="PYROGLUPTASE"/>
</dbReference>
<comment type="catalytic activity">
    <reaction evidence="1 9 10">
        <text>Release of an N-terminal pyroglutamyl group from a polypeptide, the second amino acid generally not being Pro.</text>
        <dbReference type="EC" id="3.4.19.3"/>
    </reaction>
</comment>
<feature type="active site" evidence="9">
    <location>
        <position position="307"/>
    </location>
</feature>
<dbReference type="NCBIfam" id="TIGR00504">
    <property type="entry name" value="pyro_pdase"/>
    <property type="match status" value="1"/>
</dbReference>
<evidence type="ECO:0000256" key="8">
    <source>
        <dbReference type="ARBA" id="ARBA00022807"/>
    </source>
</evidence>
<dbReference type="AlphaFoldDB" id="U5CLK9"/>
<dbReference type="PANTHER" id="PTHR23402">
    <property type="entry name" value="PROTEASE FAMILY C15 PYROGLUTAMYL-PEPTIDASE I-RELATED"/>
    <property type="match status" value="1"/>
</dbReference>
<evidence type="ECO:0000256" key="7">
    <source>
        <dbReference type="ARBA" id="ARBA00022801"/>
    </source>
</evidence>
<proteinExistence type="inferred from homology"/>
<dbReference type="NCBIfam" id="NF009676">
    <property type="entry name" value="PRK13197.1"/>
    <property type="match status" value="1"/>
</dbReference>
<keyword evidence="5 9" id="KW-0963">Cytoplasm</keyword>
<dbReference type="Pfam" id="PF01470">
    <property type="entry name" value="Peptidase_C15"/>
    <property type="match status" value="1"/>
</dbReference>
<feature type="domain" description="Transposase (putative) YhgA-like" evidence="12">
    <location>
        <begin position="7"/>
        <end position="104"/>
    </location>
</feature>
<evidence type="ECO:0000256" key="2">
    <source>
        <dbReference type="ARBA" id="ARBA00002280"/>
    </source>
</evidence>
<dbReference type="EC" id="3.4.19.3" evidence="9"/>
<feature type="active site" evidence="9 11">
    <location>
        <position position="283"/>
    </location>
</feature>
<dbReference type="Pfam" id="PF04754">
    <property type="entry name" value="Transposase_31"/>
    <property type="match status" value="1"/>
</dbReference>
<protein>
    <recommendedName>
        <fullName evidence="9">Pyrrolidone-carboxylate peptidase</fullName>
        <ecNumber evidence="9">3.4.19.3</ecNumber>
    </recommendedName>
    <alternativeName>
        <fullName evidence="9">5-oxoprolyl-peptidase</fullName>
    </alternativeName>
    <alternativeName>
        <fullName evidence="9">Pyroglutamyl-peptidase I</fullName>
        <shortName evidence="9">PGP-I</shortName>
        <shortName evidence="9">Pyrase</shortName>
    </alternativeName>
</protein>
<dbReference type="SUPFAM" id="SSF53182">
    <property type="entry name" value="Pyrrolidone carboxyl peptidase (pyroglutamate aminopeptidase)"/>
    <property type="match status" value="1"/>
</dbReference>
<evidence type="ECO:0000313" key="13">
    <source>
        <dbReference type="EMBL" id="ERM90868.1"/>
    </source>
</evidence>
<dbReference type="GO" id="GO:0005829">
    <property type="term" value="C:cytosol"/>
    <property type="evidence" value="ECO:0007669"/>
    <property type="project" value="InterPro"/>
</dbReference>
<evidence type="ECO:0000256" key="11">
    <source>
        <dbReference type="PROSITE-ProRule" id="PRU10077"/>
    </source>
</evidence>
<evidence type="ECO:0000313" key="14">
    <source>
        <dbReference type="Proteomes" id="UP000016856"/>
    </source>
</evidence>
<comment type="similarity">
    <text evidence="4 9">Belongs to the peptidase C15 family.</text>
</comment>
<dbReference type="InterPro" id="IPR029762">
    <property type="entry name" value="PGP-I_bact-type"/>
</dbReference>
<evidence type="ECO:0000256" key="1">
    <source>
        <dbReference type="ARBA" id="ARBA00001770"/>
    </source>
</evidence>
<comment type="caution">
    <text evidence="13">The sequence shown here is derived from an EMBL/GenBank/DDBJ whole genome shotgun (WGS) entry which is preliminary data.</text>
</comment>
<keyword evidence="7 9" id="KW-0378">Hydrolase</keyword>
<keyword evidence="8 9" id="KW-0788">Thiol protease</keyword>
<dbReference type="PANTHER" id="PTHR23402:SF1">
    <property type="entry name" value="PYROGLUTAMYL-PEPTIDASE I"/>
    <property type="match status" value="1"/>
</dbReference>
<dbReference type="PATRIC" id="fig|1388761.3.peg.2723"/>
<evidence type="ECO:0000256" key="4">
    <source>
        <dbReference type="ARBA" id="ARBA00006641"/>
    </source>
</evidence>
<evidence type="ECO:0000259" key="12">
    <source>
        <dbReference type="Pfam" id="PF04754"/>
    </source>
</evidence>
<dbReference type="InterPro" id="IPR033694">
    <property type="entry name" value="PGPEP1_Cys_AS"/>
</dbReference>
<dbReference type="InterPro" id="IPR036440">
    <property type="entry name" value="Peptidase_C15-like_sf"/>
</dbReference>
<name>U5CLK9_CALSX</name>
<reference evidence="13 14" key="1">
    <citation type="journal article" date="2013" name="Genome Announc.">
        <title>Draft Genome Sequence of an Anaerobic and Extremophilic Bacterium, Caldanaerobacter yonseiensis, Isolated from a Geothermal Hot Stream.</title>
        <authorList>
            <person name="Lee S.J."/>
            <person name="Lee Y.J."/>
            <person name="Park G.S."/>
            <person name="Kim B.C."/>
            <person name="Lee S.J."/>
            <person name="Shin J.H."/>
            <person name="Lee D.W."/>
        </authorList>
    </citation>
    <scope>NUCLEOTIDE SEQUENCE [LARGE SCALE GENOMIC DNA]</scope>
    <source>
        <strain evidence="13 14">KB-1</strain>
    </source>
</reference>
<dbReference type="PROSITE" id="PS01333">
    <property type="entry name" value="PYRASE_GLU"/>
    <property type="match status" value="1"/>
</dbReference>
<dbReference type="InterPro" id="IPR006842">
    <property type="entry name" value="Transposase_31"/>
</dbReference>
<comment type="function">
    <text evidence="2 9">Removes 5-oxoproline from various penultimate amino acid residues except L-proline.</text>
</comment>
<sequence>MPKKESRRKDFELPVIVPIVLYNGSRKWTAKTSYKEILNSCETFGGCAVDFKYILIDVNRYTKEELLRLENLIASVCLLEQKVEFEEMMTRLRELSNTLKKLDEDEILLFKAWFKKILMARMPEEERKNIERIIDENEEVETMKILVTAFDPFGGESVNPSYEVLKNLKDNIEGAEIIKLQVPTAFYVSVEKAIEKIKEVNPDAVLSIGQAGGRYDISVERVAINIDDARIPDNMGQQPIDIPIDPEGPPAYFATIPIKEIVEAIKKENIPASVSNSAGTYVCNHLMYGILNYIHKNKLNIKAGFIHIPYLPEQVLEKPNTPYMSLSDMVKAIETAIKVIVKAMA</sequence>
<evidence type="ECO:0000256" key="5">
    <source>
        <dbReference type="ARBA" id="ARBA00022490"/>
    </source>
</evidence>